<dbReference type="Pfam" id="PF14016">
    <property type="entry name" value="DUF4232"/>
    <property type="match status" value="1"/>
</dbReference>
<feature type="compositionally biased region" description="Low complexity" evidence="1">
    <location>
        <begin position="97"/>
        <end position="108"/>
    </location>
</feature>
<feature type="domain" description="DUF4232" evidence="3">
    <location>
        <begin position="110"/>
        <end position="232"/>
    </location>
</feature>
<proteinExistence type="predicted"/>
<feature type="compositionally biased region" description="Pro residues" evidence="1">
    <location>
        <begin position="75"/>
        <end position="96"/>
    </location>
</feature>
<feature type="region of interest" description="Disordered" evidence="1">
    <location>
        <begin position="29"/>
        <end position="110"/>
    </location>
</feature>
<organism evidence="4 5">
    <name type="scientific">Arthrobacter cheniae</name>
    <dbReference type="NCBI Taxonomy" id="1258888"/>
    <lineage>
        <taxon>Bacteria</taxon>
        <taxon>Bacillati</taxon>
        <taxon>Actinomycetota</taxon>
        <taxon>Actinomycetes</taxon>
        <taxon>Micrococcales</taxon>
        <taxon>Micrococcaceae</taxon>
        <taxon>Arthrobacter</taxon>
    </lineage>
</organism>
<evidence type="ECO:0000256" key="2">
    <source>
        <dbReference type="SAM" id="SignalP"/>
    </source>
</evidence>
<feature type="compositionally biased region" description="Low complexity" evidence="1">
    <location>
        <begin position="29"/>
        <end position="74"/>
    </location>
</feature>
<reference evidence="4 5" key="1">
    <citation type="submission" date="2018-09" db="EMBL/GenBank/DDBJ databases">
        <title>Novel species of Arthrobacter.</title>
        <authorList>
            <person name="Liu Q."/>
            <person name="Xin Y.-H."/>
        </authorList>
    </citation>
    <scope>NUCLEOTIDE SEQUENCE [LARGE SCALE GENOMIC DNA]</scope>
    <source>
        <strain evidence="4 5">Hz2</strain>
    </source>
</reference>
<sequence length="246" mass="23293">MTTLLGSKRWITAVTAVGALAALSGCMASGPDDGGAAAPSATTGSEAPSASASAVPTAAAPPSASPGPTASTTPSPSPSPSPSSAPPIPSPTPSAGPTPSETTPAAGGSCTAAQLTGSVQDQLGGGAAGSVYRSLVLTNASDQECSVEGYPGVSFTDAAGAQIGAPAERDGSAPARVALAPGASVSTTLQQTNAGNYGGDCGLTQSAGLRVYPPGATDSLVLPQAISACSDTAIVLMRVGTLQPAS</sequence>
<evidence type="ECO:0000256" key="1">
    <source>
        <dbReference type="SAM" id="MobiDB-lite"/>
    </source>
</evidence>
<accession>A0A3A5MB17</accession>
<keyword evidence="5" id="KW-1185">Reference proteome</keyword>
<name>A0A3A5MB17_9MICC</name>
<evidence type="ECO:0000313" key="4">
    <source>
        <dbReference type="EMBL" id="RJT79892.1"/>
    </source>
</evidence>
<dbReference type="OrthoDB" id="3268346at2"/>
<dbReference type="AlphaFoldDB" id="A0A3A5MB17"/>
<dbReference type="Proteomes" id="UP000272560">
    <property type="component" value="Unassembled WGS sequence"/>
</dbReference>
<dbReference type="EMBL" id="QZVT01000004">
    <property type="protein sequence ID" value="RJT79892.1"/>
    <property type="molecule type" value="Genomic_DNA"/>
</dbReference>
<feature type="chain" id="PRO_5038645336" evidence="2">
    <location>
        <begin position="29"/>
        <end position="246"/>
    </location>
</feature>
<evidence type="ECO:0000313" key="5">
    <source>
        <dbReference type="Proteomes" id="UP000272560"/>
    </source>
</evidence>
<protein>
    <submittedName>
        <fullName evidence="4">DUF4232 domain-containing protein</fullName>
    </submittedName>
</protein>
<comment type="caution">
    <text evidence="4">The sequence shown here is derived from an EMBL/GenBank/DDBJ whole genome shotgun (WGS) entry which is preliminary data.</text>
</comment>
<feature type="signal peptide" evidence="2">
    <location>
        <begin position="1"/>
        <end position="28"/>
    </location>
</feature>
<keyword evidence="2" id="KW-0732">Signal</keyword>
<dbReference type="InterPro" id="IPR025326">
    <property type="entry name" value="DUF4232"/>
</dbReference>
<gene>
    <name evidence="4" type="ORF">D6T63_08230</name>
</gene>
<evidence type="ECO:0000259" key="3">
    <source>
        <dbReference type="Pfam" id="PF14016"/>
    </source>
</evidence>